<proteinExistence type="predicted"/>
<protein>
    <submittedName>
        <fullName evidence="8">Lysophospholipid acyltransferase family protein</fullName>
    </submittedName>
</protein>
<reference evidence="8" key="1">
    <citation type="submission" date="2024-07" db="EMBL/GenBank/DDBJ databases">
        <authorList>
            <person name="Li X.-J."/>
            <person name="Wang X."/>
        </authorList>
    </citation>
    <scope>NUCLEOTIDE SEQUENCE</scope>
    <source>
        <strain evidence="8">HSP-536</strain>
    </source>
</reference>
<evidence type="ECO:0000256" key="1">
    <source>
        <dbReference type="ARBA" id="ARBA00004533"/>
    </source>
</evidence>
<keyword evidence="4" id="KW-0808">Transferase</keyword>
<keyword evidence="5 7" id="KW-0472">Membrane</keyword>
<dbReference type="Pfam" id="PF03279">
    <property type="entry name" value="Lip_A_acyltrans"/>
    <property type="match status" value="1"/>
</dbReference>
<name>A0AB39V425_9FUSO</name>
<dbReference type="EMBL" id="CP165647">
    <property type="protein sequence ID" value="XDU62024.1"/>
    <property type="molecule type" value="Genomic_DNA"/>
</dbReference>
<evidence type="ECO:0000256" key="2">
    <source>
        <dbReference type="ARBA" id="ARBA00022475"/>
    </source>
</evidence>
<dbReference type="GO" id="GO:0005886">
    <property type="term" value="C:plasma membrane"/>
    <property type="evidence" value="ECO:0007669"/>
    <property type="project" value="UniProtKB-SubCell"/>
</dbReference>
<evidence type="ECO:0000256" key="5">
    <source>
        <dbReference type="ARBA" id="ARBA00023136"/>
    </source>
</evidence>
<gene>
    <name evidence="8" type="ORF">AB8B28_10315</name>
</gene>
<dbReference type="KEGG" id="lala:AB8B28_10315"/>
<dbReference type="RefSeq" id="WP_369715653.1">
    <property type="nucleotide sequence ID" value="NZ_CP165647.1"/>
</dbReference>
<keyword evidence="7" id="KW-1133">Transmembrane helix</keyword>
<comment type="subcellular location">
    <subcellularLocation>
        <location evidence="1">Cell inner membrane</location>
    </subcellularLocation>
</comment>
<dbReference type="PANTHER" id="PTHR30606">
    <property type="entry name" value="LIPID A BIOSYNTHESIS LAUROYL ACYLTRANSFERASE"/>
    <property type="match status" value="1"/>
</dbReference>
<evidence type="ECO:0000256" key="4">
    <source>
        <dbReference type="ARBA" id="ARBA00022679"/>
    </source>
</evidence>
<dbReference type="GO" id="GO:0009247">
    <property type="term" value="P:glycolipid biosynthetic process"/>
    <property type="evidence" value="ECO:0007669"/>
    <property type="project" value="UniProtKB-ARBA"/>
</dbReference>
<keyword evidence="3" id="KW-0997">Cell inner membrane</keyword>
<keyword evidence="2" id="KW-1003">Cell membrane</keyword>
<evidence type="ECO:0000256" key="3">
    <source>
        <dbReference type="ARBA" id="ARBA00022519"/>
    </source>
</evidence>
<dbReference type="InterPro" id="IPR004960">
    <property type="entry name" value="LipA_acyltrans"/>
</dbReference>
<feature type="transmembrane region" description="Helical" evidence="7">
    <location>
        <begin position="12"/>
        <end position="28"/>
    </location>
</feature>
<accession>A0AB39V425</accession>
<dbReference type="PANTHER" id="PTHR30606:SF10">
    <property type="entry name" value="PHOSPHATIDYLINOSITOL MANNOSIDE ACYLTRANSFERASE"/>
    <property type="match status" value="1"/>
</dbReference>
<sequence length="294" mass="35149">MKKIKIIFKTTIDFIIFSIFYIFIKIFNFLSLKIRLKISEFIGVLLFYLIPKGRKLSYRNLNLILNEQNSFNYSEKKIKEIAIKSYKNTAKSFLLPFWIYEYFENFLPKIYNSELLEKLKSENGRIILVTSHFGFFHASLFSTRNDAMFIPIRIISNKFIESYMDKICFKNNMTYFPEQNYKSFLKNKNSKGVFVLLSDVRKPDGDKITFFGLPTTNSGFPAYFSKKENILIVIIHNEVDENNICHIFIDKVIHPANYKNRHEIMKSILAEYEKIILKLPEQWFWFQDRWRDGI</sequence>
<keyword evidence="6 8" id="KW-0012">Acyltransferase</keyword>
<evidence type="ECO:0000313" key="8">
    <source>
        <dbReference type="EMBL" id="XDU62024.1"/>
    </source>
</evidence>
<organism evidence="8">
    <name type="scientific">Leptotrichia alba</name>
    <dbReference type="NCBI Taxonomy" id="3239304"/>
    <lineage>
        <taxon>Bacteria</taxon>
        <taxon>Fusobacteriati</taxon>
        <taxon>Fusobacteriota</taxon>
        <taxon>Fusobacteriia</taxon>
        <taxon>Fusobacteriales</taxon>
        <taxon>Leptotrichiaceae</taxon>
        <taxon>Leptotrichia</taxon>
    </lineage>
</organism>
<evidence type="ECO:0000256" key="7">
    <source>
        <dbReference type="SAM" id="Phobius"/>
    </source>
</evidence>
<dbReference type="AlphaFoldDB" id="A0AB39V425"/>
<evidence type="ECO:0000256" key="6">
    <source>
        <dbReference type="ARBA" id="ARBA00023315"/>
    </source>
</evidence>
<dbReference type="GO" id="GO:0016746">
    <property type="term" value="F:acyltransferase activity"/>
    <property type="evidence" value="ECO:0007669"/>
    <property type="project" value="UniProtKB-KW"/>
</dbReference>
<keyword evidence="7" id="KW-0812">Transmembrane</keyword>